<dbReference type="InterPro" id="IPR004680">
    <property type="entry name" value="Cit_transptr-like_dom"/>
</dbReference>
<evidence type="ECO:0000313" key="9">
    <source>
        <dbReference type="Proteomes" id="UP000229497"/>
    </source>
</evidence>
<feature type="transmembrane region" description="Helical" evidence="6">
    <location>
        <begin position="98"/>
        <end position="119"/>
    </location>
</feature>
<dbReference type="GO" id="GO:0055085">
    <property type="term" value="P:transmembrane transport"/>
    <property type="evidence" value="ECO:0007669"/>
    <property type="project" value="InterPro"/>
</dbReference>
<feature type="transmembrane region" description="Helical" evidence="6">
    <location>
        <begin position="242"/>
        <end position="259"/>
    </location>
</feature>
<dbReference type="PANTHER" id="PTHR43568">
    <property type="entry name" value="P PROTEIN"/>
    <property type="match status" value="1"/>
</dbReference>
<evidence type="ECO:0000256" key="6">
    <source>
        <dbReference type="SAM" id="Phobius"/>
    </source>
</evidence>
<feature type="transmembrane region" description="Helical" evidence="6">
    <location>
        <begin position="288"/>
        <end position="310"/>
    </location>
</feature>
<keyword evidence="3 6" id="KW-0812">Transmembrane</keyword>
<accession>A0A2H0KK40</accession>
<keyword evidence="4 6" id="KW-1133">Transmembrane helix</keyword>
<comment type="caution">
    <text evidence="8">The sequence shown here is derived from an EMBL/GenBank/DDBJ whole genome shotgun (WGS) entry which is preliminary data.</text>
</comment>
<dbReference type="InterPro" id="IPR051475">
    <property type="entry name" value="Diverse_Ion_Transporter"/>
</dbReference>
<evidence type="ECO:0000256" key="1">
    <source>
        <dbReference type="ARBA" id="ARBA00004141"/>
    </source>
</evidence>
<proteinExistence type="predicted"/>
<dbReference type="PANTHER" id="PTHR43568:SF1">
    <property type="entry name" value="P PROTEIN"/>
    <property type="match status" value="1"/>
</dbReference>
<dbReference type="GO" id="GO:0016020">
    <property type="term" value="C:membrane"/>
    <property type="evidence" value="ECO:0007669"/>
    <property type="project" value="UniProtKB-SubCell"/>
</dbReference>
<feature type="domain" description="Citrate transporter-like" evidence="7">
    <location>
        <begin position="5"/>
        <end position="370"/>
    </location>
</feature>
<evidence type="ECO:0000256" key="4">
    <source>
        <dbReference type="ARBA" id="ARBA00022989"/>
    </source>
</evidence>
<gene>
    <name evidence="8" type="ORF">COV87_02345</name>
</gene>
<dbReference type="EMBL" id="PCVK01000069">
    <property type="protein sequence ID" value="PIQ71621.1"/>
    <property type="molecule type" value="Genomic_DNA"/>
</dbReference>
<comment type="subcellular location">
    <subcellularLocation>
        <location evidence="1">Membrane</location>
        <topology evidence="1">Multi-pass membrane protein</topology>
    </subcellularLocation>
</comment>
<keyword evidence="2" id="KW-0813">Transport</keyword>
<evidence type="ECO:0000256" key="2">
    <source>
        <dbReference type="ARBA" id="ARBA00022448"/>
    </source>
</evidence>
<feature type="transmembrane region" description="Helical" evidence="6">
    <location>
        <begin position="186"/>
        <end position="206"/>
    </location>
</feature>
<keyword evidence="5 6" id="KW-0472">Membrane</keyword>
<dbReference type="Proteomes" id="UP000229497">
    <property type="component" value="Unassembled WGS sequence"/>
</dbReference>
<organism evidence="8 9">
    <name type="scientific">Candidatus Roizmanbacteria bacterium CG11_big_fil_rev_8_21_14_0_20_37_16</name>
    <dbReference type="NCBI Taxonomy" id="1974857"/>
    <lineage>
        <taxon>Bacteria</taxon>
        <taxon>Candidatus Roizmaniibacteriota</taxon>
    </lineage>
</organism>
<dbReference type="Pfam" id="PF03600">
    <property type="entry name" value="CitMHS"/>
    <property type="match status" value="1"/>
</dbReference>
<feature type="transmembrane region" description="Helical" evidence="6">
    <location>
        <begin position="330"/>
        <end position="354"/>
    </location>
</feature>
<evidence type="ECO:0000313" key="8">
    <source>
        <dbReference type="EMBL" id="PIQ71621.1"/>
    </source>
</evidence>
<sequence length="434" mass="47060">MATLILIFIILLAFGLMTKGILKQEVAMPLVALSAIILSGDNEGMKALHGGFSEFSRIAVLFTAVAVPAHILQRSNLLNWIGMWIGELIGKVFIKTKVNIAILVPIFSLTMVYVMAALFHNTTSILVSSLIILVICKSYKLKALPVLAGALVASNLGGFSTRWGDTPNIVEASQWGLTHQDFFREIMPINISSLVLLIGTVSWWLWNVMKKEASKKGTKFETAFAMIQFRNSRRDMSLDLRLVRVGLLGLVIAIIGPLFFLKYELAFSAFAIIISVLGDYSEHRPDTLLALGIETYATLASIFVLAQVLAHSSIGIGNSIQHWLSQSGMSVWAIAVASYVGTLLTEAASWASAATPIVHSQAPTHLAAWALGSGIFAGSSSLVTAASAGIILVQETKNNPEDSKITFGSYVIFGLLFSLFMLGYYIVILSLVFR</sequence>
<feature type="transmembrane region" description="Helical" evidence="6">
    <location>
        <begin position="366"/>
        <end position="391"/>
    </location>
</feature>
<reference evidence="8 9" key="1">
    <citation type="submission" date="2017-09" db="EMBL/GenBank/DDBJ databases">
        <title>Depth-based differentiation of microbial function through sediment-hosted aquifers and enrichment of novel symbionts in the deep terrestrial subsurface.</title>
        <authorList>
            <person name="Probst A.J."/>
            <person name="Ladd B."/>
            <person name="Jarett J.K."/>
            <person name="Geller-Mcgrath D.E."/>
            <person name="Sieber C.M."/>
            <person name="Emerson J.B."/>
            <person name="Anantharaman K."/>
            <person name="Thomas B.C."/>
            <person name="Malmstrom R."/>
            <person name="Stieglmeier M."/>
            <person name="Klingl A."/>
            <person name="Woyke T."/>
            <person name="Ryan C.M."/>
            <person name="Banfield J.F."/>
        </authorList>
    </citation>
    <scope>NUCLEOTIDE SEQUENCE [LARGE SCALE GENOMIC DNA]</scope>
    <source>
        <strain evidence="8">CG11_big_fil_rev_8_21_14_0_20_37_16</strain>
    </source>
</reference>
<evidence type="ECO:0000256" key="3">
    <source>
        <dbReference type="ARBA" id="ARBA00022692"/>
    </source>
</evidence>
<name>A0A2H0KK40_9BACT</name>
<evidence type="ECO:0000259" key="7">
    <source>
        <dbReference type="Pfam" id="PF03600"/>
    </source>
</evidence>
<dbReference type="AlphaFoldDB" id="A0A2H0KK40"/>
<feature type="transmembrane region" description="Helical" evidence="6">
    <location>
        <begin position="411"/>
        <end position="433"/>
    </location>
</feature>
<evidence type="ECO:0000256" key="5">
    <source>
        <dbReference type="ARBA" id="ARBA00023136"/>
    </source>
</evidence>
<protein>
    <recommendedName>
        <fullName evidence="7">Citrate transporter-like domain-containing protein</fullName>
    </recommendedName>
</protein>